<evidence type="ECO:0000313" key="3">
    <source>
        <dbReference type="EMBL" id="KAF7812589.1"/>
    </source>
</evidence>
<feature type="chain" id="PRO_5032752415" evidence="2">
    <location>
        <begin position="21"/>
        <end position="221"/>
    </location>
</feature>
<feature type="compositionally biased region" description="Low complexity" evidence="1">
    <location>
        <begin position="91"/>
        <end position="109"/>
    </location>
</feature>
<keyword evidence="2" id="KW-0732">Signal</keyword>
<reference evidence="3" key="1">
    <citation type="submission" date="2020-09" db="EMBL/GenBank/DDBJ databases">
        <title>Genome-Enabled Discovery of Anthraquinone Biosynthesis in Senna tora.</title>
        <authorList>
            <person name="Kang S.-H."/>
            <person name="Pandey R.P."/>
            <person name="Lee C.-M."/>
            <person name="Sim J.-S."/>
            <person name="Jeong J.-T."/>
            <person name="Choi B.-S."/>
            <person name="Jung M."/>
            <person name="Ginzburg D."/>
            <person name="Zhao K."/>
            <person name="Won S.Y."/>
            <person name="Oh T.-J."/>
            <person name="Yu Y."/>
            <person name="Kim N.-H."/>
            <person name="Lee O.R."/>
            <person name="Lee T.-H."/>
            <person name="Bashyal P."/>
            <person name="Kim T.-S."/>
            <person name="Lee W.-H."/>
            <person name="Kawkins C."/>
            <person name="Kim C.-K."/>
            <person name="Kim J.S."/>
            <person name="Ahn B.O."/>
            <person name="Rhee S.Y."/>
            <person name="Sohng J.K."/>
        </authorList>
    </citation>
    <scope>NUCLEOTIDE SEQUENCE</scope>
    <source>
        <tissue evidence="3">Leaf</tissue>
    </source>
</reference>
<feature type="compositionally biased region" description="Pro residues" evidence="1">
    <location>
        <begin position="80"/>
        <end position="90"/>
    </location>
</feature>
<name>A0A834SYR8_9FABA</name>
<feature type="signal peptide" evidence="2">
    <location>
        <begin position="1"/>
        <end position="20"/>
    </location>
</feature>
<keyword evidence="4" id="KW-1185">Reference proteome</keyword>
<dbReference type="EMBL" id="JAAIUW010000010">
    <property type="protein sequence ID" value="KAF7812589.1"/>
    <property type="molecule type" value="Genomic_DNA"/>
</dbReference>
<accession>A0A834SYR8</accession>
<feature type="region of interest" description="Disordered" evidence="1">
    <location>
        <begin position="181"/>
        <end position="221"/>
    </location>
</feature>
<dbReference type="AlphaFoldDB" id="A0A834SYR8"/>
<proteinExistence type="predicted"/>
<dbReference type="Proteomes" id="UP000634136">
    <property type="component" value="Unassembled WGS sequence"/>
</dbReference>
<protein>
    <submittedName>
        <fullName evidence="3">Uncharacterized protein</fullName>
    </submittedName>
</protein>
<evidence type="ECO:0000313" key="4">
    <source>
        <dbReference type="Proteomes" id="UP000634136"/>
    </source>
</evidence>
<gene>
    <name evidence="3" type="ORF">G2W53_033565</name>
</gene>
<comment type="caution">
    <text evidence="3">The sequence shown here is derived from an EMBL/GenBank/DDBJ whole genome shotgun (WGS) entry which is preliminary data.</text>
</comment>
<evidence type="ECO:0000256" key="2">
    <source>
        <dbReference type="SAM" id="SignalP"/>
    </source>
</evidence>
<sequence length="221" mass="23642">MCPLMSGLIRYAALLLLVENEGMDREWRSLKDKEARSKRLGGGRDSRHSCPRDPPPLKDQWRVLKAASGTIPSKVAREPPTMPAEKPPLPSTGVVTSSSPTGAPTASTSIPLPRSTEVVDLDFSRNTMEGREEPLNKQARVDSGTSMETGVQVDAPLTAQKGAIANQNLIPRELVVSTTLAAPSSQGLDSGAGTPEEEPPFGFVAFNRLGGEGGLEQEYEH</sequence>
<feature type="compositionally biased region" description="Basic and acidic residues" evidence="1">
    <location>
        <begin position="32"/>
        <end position="62"/>
    </location>
</feature>
<feature type="region of interest" description="Disordered" evidence="1">
    <location>
        <begin position="32"/>
        <end position="111"/>
    </location>
</feature>
<evidence type="ECO:0000256" key="1">
    <source>
        <dbReference type="SAM" id="MobiDB-lite"/>
    </source>
</evidence>
<organism evidence="3 4">
    <name type="scientific">Senna tora</name>
    <dbReference type="NCBI Taxonomy" id="362788"/>
    <lineage>
        <taxon>Eukaryota</taxon>
        <taxon>Viridiplantae</taxon>
        <taxon>Streptophyta</taxon>
        <taxon>Embryophyta</taxon>
        <taxon>Tracheophyta</taxon>
        <taxon>Spermatophyta</taxon>
        <taxon>Magnoliopsida</taxon>
        <taxon>eudicotyledons</taxon>
        <taxon>Gunneridae</taxon>
        <taxon>Pentapetalae</taxon>
        <taxon>rosids</taxon>
        <taxon>fabids</taxon>
        <taxon>Fabales</taxon>
        <taxon>Fabaceae</taxon>
        <taxon>Caesalpinioideae</taxon>
        <taxon>Cassia clade</taxon>
        <taxon>Senna</taxon>
    </lineage>
</organism>